<proteinExistence type="predicted"/>
<evidence type="ECO:0000313" key="1">
    <source>
        <dbReference type="EMBL" id="CAL1369203.1"/>
    </source>
</evidence>
<sequence>MAHNYDVISGSFIFGEGENRKVLSLEDEDVARFYALPHVGEEIVLEKCLYKTKLSAFQAEIGMGGNRCRNFSLSDMVDKLTDENARPPVRKAVKQFILLALASLLRPSWSRICELDYAEFLLGKIERVKCYNGSGLVVAELKSSLASFQGKAFLDWVHGDVHFLIVHLLDFLKVKGVGTFITPTCSYWFKDRQMKVVEAIHAMGSGGIADLLMTRPEIQQRFGGSVGDKGQSSTQAPDAPEFYNSSWWEKNDLERMDEDQLKVLKCMSESMFNKWKARLARLETWSPNVERNE</sequence>
<reference evidence="1 2" key="1">
    <citation type="submission" date="2024-04" db="EMBL/GenBank/DDBJ databases">
        <authorList>
            <person name="Fracassetti M."/>
        </authorList>
    </citation>
    <scope>NUCLEOTIDE SEQUENCE [LARGE SCALE GENOMIC DNA]</scope>
</reference>
<gene>
    <name evidence="1" type="ORF">LTRI10_LOCUS11938</name>
</gene>
<name>A0AAV2D799_9ROSI</name>
<evidence type="ECO:0000313" key="2">
    <source>
        <dbReference type="Proteomes" id="UP001497516"/>
    </source>
</evidence>
<protein>
    <submittedName>
        <fullName evidence="1">Uncharacterized protein</fullName>
    </submittedName>
</protein>
<dbReference type="AlphaFoldDB" id="A0AAV2D799"/>
<organism evidence="1 2">
    <name type="scientific">Linum trigynum</name>
    <dbReference type="NCBI Taxonomy" id="586398"/>
    <lineage>
        <taxon>Eukaryota</taxon>
        <taxon>Viridiplantae</taxon>
        <taxon>Streptophyta</taxon>
        <taxon>Embryophyta</taxon>
        <taxon>Tracheophyta</taxon>
        <taxon>Spermatophyta</taxon>
        <taxon>Magnoliopsida</taxon>
        <taxon>eudicotyledons</taxon>
        <taxon>Gunneridae</taxon>
        <taxon>Pentapetalae</taxon>
        <taxon>rosids</taxon>
        <taxon>fabids</taxon>
        <taxon>Malpighiales</taxon>
        <taxon>Linaceae</taxon>
        <taxon>Linum</taxon>
    </lineage>
</organism>
<dbReference type="Proteomes" id="UP001497516">
    <property type="component" value="Chromosome 2"/>
</dbReference>
<dbReference type="EMBL" id="OZ034815">
    <property type="protein sequence ID" value="CAL1369203.1"/>
    <property type="molecule type" value="Genomic_DNA"/>
</dbReference>
<accession>A0AAV2D799</accession>
<keyword evidence="2" id="KW-1185">Reference proteome</keyword>